<dbReference type="Proteomes" id="UP000076021">
    <property type="component" value="Chromosome"/>
</dbReference>
<evidence type="ECO:0000256" key="1">
    <source>
        <dbReference type="SAM" id="MobiDB-lite"/>
    </source>
</evidence>
<keyword evidence="2" id="KW-0472">Membrane</keyword>
<protein>
    <submittedName>
        <fullName evidence="3">Uncharacterized protein</fullName>
    </submittedName>
</protein>
<name>A0A143HBE5_9BACL</name>
<keyword evidence="2" id="KW-1133">Transmembrane helix</keyword>
<feature type="region of interest" description="Disordered" evidence="1">
    <location>
        <begin position="1"/>
        <end position="38"/>
    </location>
</feature>
<keyword evidence="2" id="KW-0812">Transmembrane</keyword>
<evidence type="ECO:0000313" key="4">
    <source>
        <dbReference type="Proteomes" id="UP000076021"/>
    </source>
</evidence>
<dbReference type="AlphaFoldDB" id="A0A143HBE5"/>
<sequence>MASEKQNNQQEDESLVDEGVTIGQPESETGPNPPERQPKAIRTIGFVVLGIVLIVLGYTLIYHLMY</sequence>
<evidence type="ECO:0000313" key="3">
    <source>
        <dbReference type="EMBL" id="AMW99063.1"/>
    </source>
</evidence>
<evidence type="ECO:0000256" key="2">
    <source>
        <dbReference type="SAM" id="Phobius"/>
    </source>
</evidence>
<dbReference type="EMBL" id="CP014806">
    <property type="protein sequence ID" value="AMW99063.1"/>
    <property type="molecule type" value="Genomic_DNA"/>
</dbReference>
<reference evidence="4" key="2">
    <citation type="submission" date="2016-03" db="EMBL/GenBank/DDBJ databases">
        <authorList>
            <person name="Ploux O."/>
        </authorList>
    </citation>
    <scope>NUCLEOTIDE SEQUENCE [LARGE SCALE GENOMIC DNA]</scope>
    <source>
        <strain evidence="4">PP9</strain>
    </source>
</reference>
<keyword evidence="4" id="KW-1185">Reference proteome</keyword>
<reference evidence="3 4" key="1">
    <citation type="journal article" date="2016" name="Genome Announc.">
        <title>Whole-Genome Sequence of Rummeliibacillus stabekisii Strain PP9 Isolated from Antarctic Soil.</title>
        <authorList>
            <person name="da Mota F.F."/>
            <person name="Vollu R.E."/>
            <person name="Jurelevicius D."/>
            <person name="Seldin L."/>
        </authorList>
    </citation>
    <scope>NUCLEOTIDE SEQUENCE [LARGE SCALE GENOMIC DNA]</scope>
    <source>
        <strain evidence="3 4">PP9</strain>
    </source>
</reference>
<organism evidence="3 4">
    <name type="scientific">Rummeliibacillus stabekisii</name>
    <dbReference type="NCBI Taxonomy" id="241244"/>
    <lineage>
        <taxon>Bacteria</taxon>
        <taxon>Bacillati</taxon>
        <taxon>Bacillota</taxon>
        <taxon>Bacilli</taxon>
        <taxon>Bacillales</taxon>
        <taxon>Caryophanaceae</taxon>
        <taxon>Rummeliibacillus</taxon>
    </lineage>
</organism>
<gene>
    <name evidence="3" type="ORF">ATY39_06085</name>
</gene>
<dbReference type="KEGG" id="rst:ATY39_06085"/>
<dbReference type="RefSeq" id="WP_066787299.1">
    <property type="nucleotide sequence ID" value="NZ_BJVD01000001.1"/>
</dbReference>
<accession>A0A143HBE5</accession>
<proteinExistence type="predicted"/>
<feature type="transmembrane region" description="Helical" evidence="2">
    <location>
        <begin position="44"/>
        <end position="65"/>
    </location>
</feature>